<keyword evidence="3" id="KW-0408">Iron</keyword>
<dbReference type="CDD" id="cd02984">
    <property type="entry name" value="TRX_PICOT"/>
    <property type="match status" value="1"/>
</dbReference>
<dbReference type="FunFam" id="3.40.30.10:FF:000092">
    <property type="entry name" value="Monothiol glutaredoxin"/>
    <property type="match status" value="1"/>
</dbReference>
<dbReference type="Pfam" id="PF00085">
    <property type="entry name" value="Thioredoxin"/>
    <property type="match status" value="1"/>
</dbReference>
<keyword evidence="9" id="KW-1185">Reference proteome</keyword>
<reference evidence="9" key="2">
    <citation type="submission" date="2015-01" db="EMBL/GenBank/DDBJ databases">
        <title>Evolutionary Origins and Diversification of the Mycorrhizal Mutualists.</title>
        <authorList>
            <consortium name="DOE Joint Genome Institute"/>
            <consortium name="Mycorrhizal Genomics Consortium"/>
            <person name="Kohler A."/>
            <person name="Kuo A."/>
            <person name="Nagy L.G."/>
            <person name="Floudas D."/>
            <person name="Copeland A."/>
            <person name="Barry K.W."/>
            <person name="Cichocki N."/>
            <person name="Veneault-Fourrey C."/>
            <person name="LaButti K."/>
            <person name="Lindquist E.A."/>
            <person name="Lipzen A."/>
            <person name="Lundell T."/>
            <person name="Morin E."/>
            <person name="Murat C."/>
            <person name="Riley R."/>
            <person name="Ohm R."/>
            <person name="Sun H."/>
            <person name="Tunlid A."/>
            <person name="Henrissat B."/>
            <person name="Grigoriev I.V."/>
            <person name="Hibbett D.S."/>
            <person name="Martin F."/>
        </authorList>
    </citation>
    <scope>NUCLEOTIDE SEQUENCE [LARGE SCALE GENOMIC DNA]</scope>
    <source>
        <strain evidence="9">MUT 4182</strain>
    </source>
</reference>
<evidence type="ECO:0000256" key="2">
    <source>
        <dbReference type="ARBA" id="ARBA00022723"/>
    </source>
</evidence>
<dbReference type="Gene3D" id="3.40.30.10">
    <property type="entry name" value="Glutaredoxin"/>
    <property type="match status" value="2"/>
</dbReference>
<organism evidence="8 9">
    <name type="scientific">Tulasnella calospora MUT 4182</name>
    <dbReference type="NCBI Taxonomy" id="1051891"/>
    <lineage>
        <taxon>Eukaryota</taxon>
        <taxon>Fungi</taxon>
        <taxon>Dikarya</taxon>
        <taxon>Basidiomycota</taxon>
        <taxon>Agaricomycotina</taxon>
        <taxon>Agaricomycetes</taxon>
        <taxon>Cantharellales</taxon>
        <taxon>Tulasnellaceae</taxon>
        <taxon>Tulasnella</taxon>
    </lineage>
</organism>
<dbReference type="InterPro" id="IPR002109">
    <property type="entry name" value="Glutaredoxin"/>
</dbReference>
<dbReference type="PANTHER" id="PTHR10293">
    <property type="entry name" value="GLUTAREDOXIN FAMILY MEMBER"/>
    <property type="match status" value="1"/>
</dbReference>
<dbReference type="HOGENOM" id="CLU_026126_12_0_1"/>
<proteinExistence type="inferred from homology"/>
<dbReference type="SUPFAM" id="SSF52833">
    <property type="entry name" value="Thioredoxin-like"/>
    <property type="match status" value="2"/>
</dbReference>
<dbReference type="STRING" id="1051891.A0A0C3LUI3"/>
<dbReference type="GO" id="GO:0005829">
    <property type="term" value="C:cytosol"/>
    <property type="evidence" value="ECO:0007669"/>
    <property type="project" value="TreeGrafter"/>
</dbReference>
<gene>
    <name evidence="8" type="ORF">M407DRAFT_94545</name>
</gene>
<dbReference type="PROSITE" id="PS51352">
    <property type="entry name" value="THIOREDOXIN_2"/>
    <property type="match status" value="1"/>
</dbReference>
<sequence>MASSNYHDVSSVEQFKSLMEADLERTALLSFWASFAEPCKQMNEVVKELSKKYESILVLSIEAENLEDIAESFEVEAVPSFVLLRGHTLLKRVTGADANNLKAAVEQYARTTPQALSKTDQAPAVPPTEAGGAAAVPATEEKKMETEEELNARMRTLMNQSKVVVFMKGVPDAPRCGFSRQTVGILREQEVEFTSFDILTDEAVRQGMKKLNDWPTFPQIIVNGELFGGLDILKESIETGEFEGVKADL</sequence>
<dbReference type="FunFam" id="3.40.30.10:FF:000012">
    <property type="entry name" value="Monothiol glutaredoxin"/>
    <property type="match status" value="1"/>
</dbReference>
<dbReference type="InterPro" id="IPR013766">
    <property type="entry name" value="Thioredoxin_domain"/>
</dbReference>
<dbReference type="GO" id="GO:0006879">
    <property type="term" value="P:intracellular iron ion homeostasis"/>
    <property type="evidence" value="ECO:0007669"/>
    <property type="project" value="TreeGrafter"/>
</dbReference>
<dbReference type="GO" id="GO:0015036">
    <property type="term" value="F:disulfide oxidoreductase activity"/>
    <property type="evidence" value="ECO:0007669"/>
    <property type="project" value="UniProtKB-ARBA"/>
</dbReference>
<reference evidence="8 9" key="1">
    <citation type="submission" date="2014-04" db="EMBL/GenBank/DDBJ databases">
        <authorList>
            <consortium name="DOE Joint Genome Institute"/>
            <person name="Kuo A."/>
            <person name="Girlanda M."/>
            <person name="Perotto S."/>
            <person name="Kohler A."/>
            <person name="Nagy L.G."/>
            <person name="Floudas D."/>
            <person name="Copeland A."/>
            <person name="Barry K.W."/>
            <person name="Cichocki N."/>
            <person name="Veneault-Fourrey C."/>
            <person name="LaButti K."/>
            <person name="Lindquist E.A."/>
            <person name="Lipzen A."/>
            <person name="Lundell T."/>
            <person name="Morin E."/>
            <person name="Murat C."/>
            <person name="Sun H."/>
            <person name="Tunlid A."/>
            <person name="Henrissat B."/>
            <person name="Grigoriev I.V."/>
            <person name="Hibbett D.S."/>
            <person name="Martin F."/>
            <person name="Nordberg H.P."/>
            <person name="Cantor M.N."/>
            <person name="Hua S.X."/>
        </authorList>
    </citation>
    <scope>NUCLEOTIDE SEQUENCE [LARGE SCALE GENOMIC DNA]</scope>
    <source>
        <strain evidence="8 9">MUT 4182</strain>
    </source>
</reference>
<dbReference type="CDD" id="cd03028">
    <property type="entry name" value="GRX_PICOT_like"/>
    <property type="match status" value="1"/>
</dbReference>
<evidence type="ECO:0000256" key="4">
    <source>
        <dbReference type="ARBA" id="ARBA00023014"/>
    </source>
</evidence>
<comment type="similarity">
    <text evidence="1">Belongs to the glutaredoxin family. Monothiol subfamily.</text>
</comment>
<dbReference type="GO" id="GO:0046872">
    <property type="term" value="F:metal ion binding"/>
    <property type="evidence" value="ECO:0007669"/>
    <property type="project" value="UniProtKB-KW"/>
</dbReference>
<keyword evidence="2" id="KW-0479">Metal-binding</keyword>
<evidence type="ECO:0000256" key="6">
    <source>
        <dbReference type="SAM" id="MobiDB-lite"/>
    </source>
</evidence>
<evidence type="ECO:0000256" key="3">
    <source>
        <dbReference type="ARBA" id="ARBA00023004"/>
    </source>
</evidence>
<evidence type="ECO:0000313" key="8">
    <source>
        <dbReference type="EMBL" id="KIO25057.1"/>
    </source>
</evidence>
<evidence type="ECO:0000256" key="1">
    <source>
        <dbReference type="ARBA" id="ARBA00009630"/>
    </source>
</evidence>
<feature type="domain" description="Thioredoxin" evidence="7">
    <location>
        <begin position="1"/>
        <end position="110"/>
    </location>
</feature>
<evidence type="ECO:0000259" key="7">
    <source>
        <dbReference type="PROSITE" id="PS51352"/>
    </source>
</evidence>
<dbReference type="GO" id="GO:0005634">
    <property type="term" value="C:nucleus"/>
    <property type="evidence" value="ECO:0007669"/>
    <property type="project" value="TreeGrafter"/>
</dbReference>
<dbReference type="EMBL" id="KN823049">
    <property type="protein sequence ID" value="KIO25057.1"/>
    <property type="molecule type" value="Genomic_DNA"/>
</dbReference>
<dbReference type="InterPro" id="IPR004480">
    <property type="entry name" value="Monothiol_GRX-rel"/>
</dbReference>
<comment type="function">
    <text evidence="5">Monothiol glutaredoxin involved in the biogenesis of iron-sulfur clusters. Binds one iron-sulfur cluster per dimer. The iron-sulfur cluster is bound between subunits, and is complexed by a bound glutathione and a cysteine residue from each subunit.</text>
</comment>
<dbReference type="Proteomes" id="UP000054248">
    <property type="component" value="Unassembled WGS sequence"/>
</dbReference>
<name>A0A0C3LUI3_9AGAM</name>
<evidence type="ECO:0000256" key="5">
    <source>
        <dbReference type="ARBA" id="ARBA00055846"/>
    </source>
</evidence>
<dbReference type="AlphaFoldDB" id="A0A0C3LUI3"/>
<dbReference type="OrthoDB" id="415696at2759"/>
<dbReference type="PROSITE" id="PS51354">
    <property type="entry name" value="GLUTAREDOXIN_2"/>
    <property type="match status" value="1"/>
</dbReference>
<feature type="region of interest" description="Disordered" evidence="6">
    <location>
        <begin position="112"/>
        <end position="142"/>
    </location>
</feature>
<dbReference type="GO" id="GO:0051537">
    <property type="term" value="F:2 iron, 2 sulfur cluster binding"/>
    <property type="evidence" value="ECO:0007669"/>
    <property type="project" value="TreeGrafter"/>
</dbReference>
<protein>
    <recommendedName>
        <fullName evidence="7">Thioredoxin domain-containing protein</fullName>
    </recommendedName>
</protein>
<accession>A0A0C3LUI3</accession>
<keyword evidence="4" id="KW-0411">Iron-sulfur</keyword>
<dbReference type="PANTHER" id="PTHR10293:SF73">
    <property type="entry name" value="GLUTAREDOXIN-3"/>
    <property type="match status" value="1"/>
</dbReference>
<dbReference type="InterPro" id="IPR036249">
    <property type="entry name" value="Thioredoxin-like_sf"/>
</dbReference>
<evidence type="ECO:0000313" key="9">
    <source>
        <dbReference type="Proteomes" id="UP000054248"/>
    </source>
</evidence>
<dbReference type="Pfam" id="PF00462">
    <property type="entry name" value="Glutaredoxin"/>
    <property type="match status" value="1"/>
</dbReference>
<dbReference type="InterPro" id="IPR033658">
    <property type="entry name" value="GRX_PICOT-like"/>
</dbReference>